<dbReference type="eggNOG" id="ENOG5032SRW">
    <property type="taxonomic scope" value="Bacteria"/>
</dbReference>
<reference evidence="2 3" key="1">
    <citation type="submission" date="2013-01" db="EMBL/GenBank/DDBJ databases">
        <title>Whole genome shotgun sequence of Gordonia soli NBRC 108243.</title>
        <authorList>
            <person name="Isaki-Nakamura S."/>
            <person name="Hosoyama A."/>
            <person name="Tsuchikane K."/>
            <person name="Ando Y."/>
            <person name="Baba S."/>
            <person name="Ohji S."/>
            <person name="Hamada M."/>
            <person name="Tamura T."/>
            <person name="Yamazoe A."/>
            <person name="Yamazaki S."/>
            <person name="Fujita N."/>
        </authorList>
    </citation>
    <scope>NUCLEOTIDE SEQUENCE [LARGE SCALE GENOMIC DNA]</scope>
    <source>
        <strain evidence="2 3">NBRC 108243</strain>
    </source>
</reference>
<name>M0QJ25_9ACTN</name>
<dbReference type="EMBL" id="BANX01000015">
    <property type="protein sequence ID" value="GAC68439.1"/>
    <property type="molecule type" value="Genomic_DNA"/>
</dbReference>
<comment type="caution">
    <text evidence="2">The sequence shown here is derived from an EMBL/GenBank/DDBJ whole genome shotgun (WGS) entry which is preliminary data.</text>
</comment>
<feature type="transmembrane region" description="Helical" evidence="1">
    <location>
        <begin position="31"/>
        <end position="51"/>
    </location>
</feature>
<keyword evidence="1" id="KW-0472">Membrane</keyword>
<evidence type="ECO:0000313" key="3">
    <source>
        <dbReference type="Proteomes" id="UP000011666"/>
    </source>
</evidence>
<keyword evidence="1" id="KW-1133">Transmembrane helix</keyword>
<accession>M0QJ25</accession>
<dbReference type="STRING" id="1223545.GS4_15_00890"/>
<dbReference type="RefSeq" id="WP_007620582.1">
    <property type="nucleotide sequence ID" value="NZ_BANX01000015.1"/>
</dbReference>
<feature type="transmembrane region" description="Helical" evidence="1">
    <location>
        <begin position="162"/>
        <end position="183"/>
    </location>
</feature>
<evidence type="ECO:0000256" key="1">
    <source>
        <dbReference type="SAM" id="Phobius"/>
    </source>
</evidence>
<evidence type="ECO:0000313" key="2">
    <source>
        <dbReference type="EMBL" id="GAC68439.1"/>
    </source>
</evidence>
<sequence>MRSLPRRWYHRLAERRDGPLSAHRATARLSAYVYGNILALAAVVVATPTSVEHGTAVVVVIGTGVTTFFAHVFAEFIAHATISADDTTPHEERRLLALEELRDAVPIASSATFPALILLSGMFDILESGWAVLIAGAIIVVRIASVPLVAERVRGNPLSLRVLVAGLATAGVAALVVLLKVLIGH</sequence>
<protein>
    <submittedName>
        <fullName evidence="2">Uncharacterized protein</fullName>
    </submittedName>
</protein>
<gene>
    <name evidence="2" type="ORF">GS4_15_00890</name>
</gene>
<keyword evidence="1" id="KW-0812">Transmembrane</keyword>
<keyword evidence="3" id="KW-1185">Reference proteome</keyword>
<feature type="transmembrane region" description="Helical" evidence="1">
    <location>
        <begin position="57"/>
        <end position="82"/>
    </location>
</feature>
<organism evidence="2 3">
    <name type="scientific">Gordonia soli NBRC 108243</name>
    <dbReference type="NCBI Taxonomy" id="1223545"/>
    <lineage>
        <taxon>Bacteria</taxon>
        <taxon>Bacillati</taxon>
        <taxon>Actinomycetota</taxon>
        <taxon>Actinomycetes</taxon>
        <taxon>Mycobacteriales</taxon>
        <taxon>Gordoniaceae</taxon>
        <taxon>Gordonia</taxon>
    </lineage>
</organism>
<proteinExistence type="predicted"/>
<dbReference type="Proteomes" id="UP000011666">
    <property type="component" value="Unassembled WGS sequence"/>
</dbReference>
<dbReference type="AlphaFoldDB" id="M0QJ25"/>
<feature type="transmembrane region" description="Helical" evidence="1">
    <location>
        <begin position="103"/>
        <end position="123"/>
    </location>
</feature>
<feature type="transmembrane region" description="Helical" evidence="1">
    <location>
        <begin position="129"/>
        <end position="150"/>
    </location>
</feature>
<dbReference type="OrthoDB" id="5193366at2"/>